<evidence type="ECO:0000313" key="1">
    <source>
        <dbReference type="EMBL" id="QXO16216.1"/>
    </source>
</evidence>
<dbReference type="EMBL" id="CP076642">
    <property type="protein sequence ID" value="QXO16216.1"/>
    <property type="molecule type" value="Genomic_DNA"/>
</dbReference>
<dbReference type="Proteomes" id="UP000694232">
    <property type="component" value="Chromosome 2"/>
</dbReference>
<dbReference type="KEGG" id="vos:KNV97_01455"/>
<reference evidence="1" key="1">
    <citation type="submission" date="2021-06" db="EMBL/GenBank/DDBJ databases">
        <title>Vibrio nov. sp., novel gut bacterium isolated from Yellow Sea oyster.</title>
        <authorList>
            <person name="Muhammad N."/>
            <person name="Nguyen T.H."/>
            <person name="Lee Y.-J."/>
            <person name="Ko J."/>
            <person name="Kim S.-G."/>
        </authorList>
    </citation>
    <scope>NUCLEOTIDE SEQUENCE</scope>
    <source>
        <strain evidence="1">OG9-811</strain>
    </source>
</reference>
<gene>
    <name evidence="1" type="ORF">KNV97_01455</name>
</gene>
<dbReference type="RefSeq" id="WP_218561931.1">
    <property type="nucleotide sequence ID" value="NZ_CP076642.1"/>
</dbReference>
<dbReference type="AlphaFoldDB" id="A0A975YM92"/>
<organism evidence="1 2">
    <name type="scientific">Vibrio ostreae</name>
    <dbReference type="NCBI Taxonomy" id="2841925"/>
    <lineage>
        <taxon>Bacteria</taxon>
        <taxon>Pseudomonadati</taxon>
        <taxon>Pseudomonadota</taxon>
        <taxon>Gammaproteobacteria</taxon>
        <taxon>Vibrionales</taxon>
        <taxon>Vibrionaceae</taxon>
        <taxon>Vibrio</taxon>
    </lineage>
</organism>
<accession>A0A975YM92</accession>
<evidence type="ECO:0000313" key="2">
    <source>
        <dbReference type="Proteomes" id="UP000694232"/>
    </source>
</evidence>
<proteinExistence type="predicted"/>
<sequence length="82" mass="9203">MKQTINIIDGSGSPISQFESDVVPRIGEWIALSDSAFTGYYEVKNVLHTYFFEGESAASSLDVAEVDIWLDKVDDNKIPRYL</sequence>
<keyword evidence="2" id="KW-1185">Reference proteome</keyword>
<protein>
    <submittedName>
        <fullName evidence="1">Uncharacterized protein</fullName>
    </submittedName>
</protein>
<name>A0A975YM92_9VIBR</name>